<accession>A0ABW8YUF2</accession>
<reference evidence="1 2" key="1">
    <citation type="submission" date="2024-06" db="EMBL/GenBank/DDBJ databases">
        <authorList>
            <person name="Kaempfer P."/>
            <person name="Viver T."/>
        </authorList>
    </citation>
    <scope>NUCLEOTIDE SEQUENCE [LARGE SCALE GENOMIC DNA]</scope>
    <source>
        <strain evidence="1 2">ST-119</strain>
    </source>
</reference>
<keyword evidence="2" id="KW-1185">Reference proteome</keyword>
<name>A0ABW8YUF2_9FLAO</name>
<comment type="caution">
    <text evidence="1">The sequence shown here is derived from an EMBL/GenBank/DDBJ whole genome shotgun (WGS) entry which is preliminary data.</text>
</comment>
<protein>
    <recommendedName>
        <fullName evidence="3">KTSC domain-containing protein</fullName>
    </recommendedName>
</protein>
<sequence length="74" mass="8496">MERYKNKQGHSGVTAYNIAAKSITVTFNNNTSYCYTYGSTGKKAVEHMKELAKNGRGLSTYISRYVKQKFERKF</sequence>
<evidence type="ECO:0000313" key="1">
    <source>
        <dbReference type="EMBL" id="MFL9842855.1"/>
    </source>
</evidence>
<dbReference type="Proteomes" id="UP001629156">
    <property type="component" value="Unassembled WGS sequence"/>
</dbReference>
<evidence type="ECO:0008006" key="3">
    <source>
        <dbReference type="Google" id="ProtNLM"/>
    </source>
</evidence>
<evidence type="ECO:0000313" key="2">
    <source>
        <dbReference type="Proteomes" id="UP001629156"/>
    </source>
</evidence>
<dbReference type="EMBL" id="JBELPZ010000001">
    <property type="protein sequence ID" value="MFL9842855.1"/>
    <property type="molecule type" value="Genomic_DNA"/>
</dbReference>
<gene>
    <name evidence="1" type="ORF">ABS766_00355</name>
</gene>
<organism evidence="1 2">
    <name type="scientific">Flavobacterium rhizosphaerae</name>
    <dbReference type="NCBI Taxonomy" id="3163298"/>
    <lineage>
        <taxon>Bacteria</taxon>
        <taxon>Pseudomonadati</taxon>
        <taxon>Bacteroidota</taxon>
        <taxon>Flavobacteriia</taxon>
        <taxon>Flavobacteriales</taxon>
        <taxon>Flavobacteriaceae</taxon>
        <taxon>Flavobacterium</taxon>
    </lineage>
</organism>
<dbReference type="RefSeq" id="WP_408083082.1">
    <property type="nucleotide sequence ID" value="NZ_JBELPZ010000001.1"/>
</dbReference>
<proteinExistence type="predicted"/>